<dbReference type="PANTHER" id="PTHR43317:SF1">
    <property type="entry name" value="THERMOSPERMINE SYNTHASE ACAULIS5"/>
    <property type="match status" value="1"/>
</dbReference>
<feature type="transmembrane region" description="Helical" evidence="5">
    <location>
        <begin position="74"/>
        <end position="95"/>
    </location>
</feature>
<keyword evidence="2 5" id="KW-1133">Transmembrane helix</keyword>
<evidence type="ECO:0000256" key="5">
    <source>
        <dbReference type="SAM" id="Phobius"/>
    </source>
</evidence>
<keyword evidence="4 5" id="KW-0472">Membrane</keyword>
<evidence type="ECO:0000256" key="3">
    <source>
        <dbReference type="ARBA" id="ARBA00023115"/>
    </source>
</evidence>
<dbReference type="PANTHER" id="PTHR43317">
    <property type="entry name" value="THERMOSPERMINE SYNTHASE ACAULIS5"/>
    <property type="match status" value="1"/>
</dbReference>
<dbReference type="SUPFAM" id="SSF53335">
    <property type="entry name" value="S-adenosyl-L-methionine-dependent methyltransferases"/>
    <property type="match status" value="1"/>
</dbReference>
<evidence type="ECO:0000256" key="2">
    <source>
        <dbReference type="ARBA" id="ARBA00022989"/>
    </source>
</evidence>
<name>A0A2A4X4N4_9GAMM</name>
<dbReference type="Proteomes" id="UP000218767">
    <property type="component" value="Unassembled WGS sequence"/>
</dbReference>
<feature type="transmembrane region" description="Helical" evidence="5">
    <location>
        <begin position="364"/>
        <end position="385"/>
    </location>
</feature>
<organism evidence="6 7">
    <name type="scientific">SAR86 cluster bacterium</name>
    <dbReference type="NCBI Taxonomy" id="2030880"/>
    <lineage>
        <taxon>Bacteria</taxon>
        <taxon>Pseudomonadati</taxon>
        <taxon>Pseudomonadota</taxon>
        <taxon>Gammaproteobacteria</taxon>
        <taxon>SAR86 cluster</taxon>
    </lineage>
</organism>
<accession>A0A2A4X4N4</accession>
<reference evidence="7" key="1">
    <citation type="submission" date="2017-08" db="EMBL/GenBank/DDBJ databases">
        <title>A dynamic microbial community with high functional redundancy inhabits the cold, oxic subseafloor aquifer.</title>
        <authorList>
            <person name="Tully B.J."/>
            <person name="Wheat C.G."/>
            <person name="Glazer B.T."/>
            <person name="Huber J.A."/>
        </authorList>
    </citation>
    <scope>NUCLEOTIDE SEQUENCE [LARGE SCALE GENOMIC DNA]</scope>
</reference>
<dbReference type="InterPro" id="IPR011701">
    <property type="entry name" value="MFS"/>
</dbReference>
<comment type="caution">
    <text evidence="6">The sequence shown here is derived from an EMBL/GenBank/DDBJ whole genome shotgun (WGS) entry which is preliminary data.</text>
</comment>
<feature type="transmembrane region" description="Helical" evidence="5">
    <location>
        <begin position="303"/>
        <end position="325"/>
    </location>
</feature>
<feature type="transmembrane region" description="Helical" evidence="5">
    <location>
        <begin position="179"/>
        <end position="199"/>
    </location>
</feature>
<dbReference type="InterPro" id="IPR029063">
    <property type="entry name" value="SAM-dependent_MTases_sf"/>
</dbReference>
<evidence type="ECO:0000256" key="4">
    <source>
        <dbReference type="ARBA" id="ARBA00023136"/>
    </source>
</evidence>
<dbReference type="Pfam" id="PF07690">
    <property type="entry name" value="MFS_1"/>
    <property type="match status" value="1"/>
</dbReference>
<keyword evidence="1 5" id="KW-0812">Transmembrane</keyword>
<dbReference type="NCBIfam" id="NF037959">
    <property type="entry name" value="MFS_SpdSyn"/>
    <property type="match status" value="1"/>
</dbReference>
<dbReference type="InterPro" id="IPR036259">
    <property type="entry name" value="MFS_trans_sf"/>
</dbReference>
<dbReference type="CDD" id="cd02440">
    <property type="entry name" value="AdoMet_MTases"/>
    <property type="match status" value="1"/>
</dbReference>
<feature type="transmembrane region" description="Helical" evidence="5">
    <location>
        <begin position="230"/>
        <end position="249"/>
    </location>
</feature>
<feature type="transmembrane region" description="Helical" evidence="5">
    <location>
        <begin position="391"/>
        <end position="409"/>
    </location>
</feature>
<dbReference type="SUPFAM" id="SSF103473">
    <property type="entry name" value="MFS general substrate transporter"/>
    <property type="match status" value="1"/>
</dbReference>
<feature type="transmembrane region" description="Helical" evidence="5">
    <location>
        <begin position="107"/>
        <end position="138"/>
    </location>
</feature>
<dbReference type="AlphaFoldDB" id="A0A2A4X4N4"/>
<sequence length="738" mass="81527">MPRSSNHFWPVYPLFLFSGFPALLYQIVWQRSLFTLFGTNIESITLVVAAFMLGLGLGSLIGGKLSTLRLLPQLLLFALLELCIGLFGLVSLQLYDLVGSYAINLDYLSMTLVAFLLVFLPTLCMGATLPILSAFLVARMPNVGFSLGTLYFVNTLGSAIAAFSASLFLLGMYGMQGTIYVACLFNFLIGAAALLFHFWQKSTANEVVDTATKQDESRDLAENAISLRKILLLAFVSGFIALSYEILWMRIFSFANAGTAFIFPRVLGLFLLGLALGSYVAGRVCERLKDDTLQINRLLKLSMVFASLLGFFLMPLAAYLATQAALLFAELYLLVAALALGIPFPLLAHIGIKADKMSGQKISYMYMSNIAGATIGTVLTGFVLMDYLPTQTIAMLLAIGGLLIAATLVDTEKGRSRSSSIALAVLALTFLASNPALSRGNYEKFQAIRNYAGIPFKHIVETKSGVITVTQNDRVYGGGVYDGLFNTDLITDNNGIIRPYILSAFHPEPKRVLMIGLATGSWAQILAHHPALEQLVVVEINPGYSEIVATNTAVSSLLTNEKVEIRIDDGRRYMQRNATEKFDLIIMNTTFHWRAYAANLLSQDFLKIVLSRLNDGGIAFYNSTNSMNVQKTAATVCPHSLRFQNHMLCGNEEIAVDTQRLESILWNYEIDGIRQHDRSKERNRNRIAEIIEMFDASRYGFNTAVDFTTYPLESATSILERTEDNFIITDDNMGDEWN</sequence>
<evidence type="ECO:0000313" key="6">
    <source>
        <dbReference type="EMBL" id="PCI76995.1"/>
    </source>
</evidence>
<feature type="transmembrane region" description="Helical" evidence="5">
    <location>
        <begin position="41"/>
        <end position="62"/>
    </location>
</feature>
<dbReference type="EMBL" id="NVUL01000050">
    <property type="protein sequence ID" value="PCI76995.1"/>
    <property type="molecule type" value="Genomic_DNA"/>
</dbReference>
<evidence type="ECO:0000256" key="1">
    <source>
        <dbReference type="ARBA" id="ARBA00022692"/>
    </source>
</evidence>
<dbReference type="GO" id="GO:0006596">
    <property type="term" value="P:polyamine biosynthetic process"/>
    <property type="evidence" value="ECO:0007669"/>
    <property type="project" value="UniProtKB-KW"/>
</dbReference>
<keyword evidence="3" id="KW-0620">Polyamine biosynthesis</keyword>
<feature type="transmembrane region" description="Helical" evidence="5">
    <location>
        <begin position="331"/>
        <end position="352"/>
    </location>
</feature>
<protein>
    <submittedName>
        <fullName evidence="6">Spermidine synthase</fullName>
    </submittedName>
</protein>
<feature type="transmembrane region" description="Helical" evidence="5">
    <location>
        <begin position="261"/>
        <end position="282"/>
    </location>
</feature>
<proteinExistence type="predicted"/>
<feature type="transmembrane region" description="Helical" evidence="5">
    <location>
        <begin position="421"/>
        <end position="437"/>
    </location>
</feature>
<dbReference type="Gene3D" id="1.20.1250.20">
    <property type="entry name" value="MFS general substrate transporter like domains"/>
    <property type="match status" value="1"/>
</dbReference>
<feature type="transmembrane region" description="Helical" evidence="5">
    <location>
        <begin position="12"/>
        <end position="29"/>
    </location>
</feature>
<dbReference type="Gene3D" id="3.40.50.150">
    <property type="entry name" value="Vaccinia Virus protein VP39"/>
    <property type="match status" value="1"/>
</dbReference>
<dbReference type="GO" id="GO:0022857">
    <property type="term" value="F:transmembrane transporter activity"/>
    <property type="evidence" value="ECO:0007669"/>
    <property type="project" value="InterPro"/>
</dbReference>
<gene>
    <name evidence="6" type="ORF">COB20_09290</name>
</gene>
<feature type="transmembrane region" description="Helical" evidence="5">
    <location>
        <begin position="150"/>
        <end position="173"/>
    </location>
</feature>
<dbReference type="Pfam" id="PF01564">
    <property type="entry name" value="Spermine_synth"/>
    <property type="match status" value="1"/>
</dbReference>
<evidence type="ECO:0000313" key="7">
    <source>
        <dbReference type="Proteomes" id="UP000218767"/>
    </source>
</evidence>